<comment type="caution">
    <text evidence="2">The sequence shown here is derived from an EMBL/GenBank/DDBJ whole genome shotgun (WGS) entry which is preliminary data.</text>
</comment>
<keyword evidence="3" id="KW-1185">Reference proteome</keyword>
<name>A0A9N9G1I7_9GLOM</name>
<feature type="compositionally biased region" description="Low complexity" evidence="1">
    <location>
        <begin position="176"/>
        <end position="188"/>
    </location>
</feature>
<dbReference type="AlphaFoldDB" id="A0A9N9G1I7"/>
<feature type="compositionally biased region" description="Polar residues" evidence="1">
    <location>
        <begin position="213"/>
        <end position="232"/>
    </location>
</feature>
<accession>A0A9N9G1I7</accession>
<evidence type="ECO:0000313" key="3">
    <source>
        <dbReference type="Proteomes" id="UP000789405"/>
    </source>
</evidence>
<organism evidence="2 3">
    <name type="scientific">Dentiscutata erythropus</name>
    <dbReference type="NCBI Taxonomy" id="1348616"/>
    <lineage>
        <taxon>Eukaryota</taxon>
        <taxon>Fungi</taxon>
        <taxon>Fungi incertae sedis</taxon>
        <taxon>Mucoromycota</taxon>
        <taxon>Glomeromycotina</taxon>
        <taxon>Glomeromycetes</taxon>
        <taxon>Diversisporales</taxon>
        <taxon>Gigasporaceae</taxon>
        <taxon>Dentiscutata</taxon>
    </lineage>
</organism>
<proteinExistence type="predicted"/>
<sequence length="247" mass="27500">MVIELVIIPSTTWFFRDFGGDKYISGTALYCTNNDNDIFREITFRGFTGSSDCLISLFEKNFIISLVQTISISSSDNEDILTPLDLPRSSPLLLFSVPIIQGSYHSNNGRGRESFILSKHLYNGITNSKHIPSNIIILYLNESSELQYSASNEKLTSVNFMDAIFQVCTNEHHSEPTNINPTPENTENVVIPSDPNIKSTSLSNFEGDDEITPINNIESVTTTSGNQPTSQRKGTKQSEKCLKSTKK</sequence>
<evidence type="ECO:0000313" key="2">
    <source>
        <dbReference type="EMBL" id="CAG8578140.1"/>
    </source>
</evidence>
<feature type="compositionally biased region" description="Basic and acidic residues" evidence="1">
    <location>
        <begin position="236"/>
        <end position="247"/>
    </location>
</feature>
<evidence type="ECO:0000256" key="1">
    <source>
        <dbReference type="SAM" id="MobiDB-lite"/>
    </source>
</evidence>
<reference evidence="2" key="1">
    <citation type="submission" date="2021-06" db="EMBL/GenBank/DDBJ databases">
        <authorList>
            <person name="Kallberg Y."/>
            <person name="Tangrot J."/>
            <person name="Rosling A."/>
        </authorList>
    </citation>
    <scope>NUCLEOTIDE SEQUENCE</scope>
    <source>
        <strain evidence="2">MA453B</strain>
    </source>
</reference>
<protein>
    <submittedName>
        <fullName evidence="2">25303_t:CDS:1</fullName>
    </submittedName>
</protein>
<gene>
    <name evidence="2" type="ORF">DERYTH_LOCUS6547</name>
</gene>
<dbReference type="EMBL" id="CAJVPY010002998">
    <property type="protein sequence ID" value="CAG8578140.1"/>
    <property type="molecule type" value="Genomic_DNA"/>
</dbReference>
<feature type="region of interest" description="Disordered" evidence="1">
    <location>
        <begin position="174"/>
        <end position="247"/>
    </location>
</feature>
<dbReference type="Proteomes" id="UP000789405">
    <property type="component" value="Unassembled WGS sequence"/>
</dbReference>